<evidence type="ECO:0000313" key="11">
    <source>
        <dbReference type="EMBL" id="KAK9867794.1"/>
    </source>
</evidence>
<sequence>MAKLQNMRGLQNFISDIRACQNKEHEKTRVDKELGKIRKKFASGGNITEYDKKKYVWKLLYIFMLGYDVEFGHKQAADLIPATKYAEKQVGYMACAILLNEKDEFLRLIINSIRNDLISKNEAFQCLALGFVAMVSSSPVGGQEMASLLAVDVMNLLTNGAVRAIVRKKAALCLLRLLRKAGPEADILQADTWSVKMVNLLEERDPGVLLAIVTLLLGIVSRSYEGYEGLLPKLVAILDRMKKREVQPDYTYYGIASPWLQVKCLRVLQYFPITDDPALLTILLDILRKIITGTEVAKNINKNNANHAIVFEAIALALALEADTELLTASVGLLGKFISVREPNIKYLGLENMVRLAEVPAVNDAIVRHQKSIVASLKDTDVSIRRRALDLLFTMCNRNNAREIIHELLEYLEIADFSLREELVLKTAVLAERFFPDLRWYVDVMLTLIDRAGEFASKDIWHSTVQIISNNEDLHEYGAHKVYEALQRGSVHEALICTAGYVLGDYGNTLKGVPPAELFGLLQERFPSMPPHAKGILLSAYLKLCLMAPQDAQLKEAVMEVLSRYARFMDADLQQRAVEYMGLVLHPDVAKRNVTSKPPWEKRGSLLLRRLMHRAGGEEPDEQEHKPVWMQDENGDAEAHSPTAVQFAAPQPVPTSPSANGHTEDDLLGGEDAAANGDMPPAPIPQPVDPLADLYGLQTGPAPVQQAPAGPADPFSVSGDPYALTGGQQSGADLRPAGDIDEWWRRLCATSNGVLYEDSCMQIGVRSQFKGPTGQILLFFGNKADAFLERLLCVVPPTPQFAFQLGSVPGRLEPKKQIQVPLMVSCVSSFLEAPRLQISYTLAAGQQCNQTLRLPITVNKFCTPPEGAIPADMFFTRWRTLAGPPQKVGERITRTLQLSKAAVEQLITDMGLGPQPGLDPSPDNLVAAASFCFAPSGQQPQQVACMVRIEIERTRRLEAQVTVATPDVNVTASLKNLLVQLITKL</sequence>
<dbReference type="InterPro" id="IPR012295">
    <property type="entry name" value="TBP_dom_sf"/>
</dbReference>
<dbReference type="SUPFAM" id="SSF49348">
    <property type="entry name" value="Clathrin adaptor appendage domain"/>
    <property type="match status" value="1"/>
</dbReference>
<dbReference type="GO" id="GO:0072583">
    <property type="term" value="P:clathrin-dependent endocytosis"/>
    <property type="evidence" value="ECO:0007669"/>
    <property type="project" value="InterPro"/>
</dbReference>
<dbReference type="EMBL" id="JALJOV010000064">
    <property type="protein sequence ID" value="KAK9867794.1"/>
    <property type="molecule type" value="Genomic_DNA"/>
</dbReference>
<dbReference type="InterPro" id="IPR013041">
    <property type="entry name" value="Clathrin_app_Ig-like_sf"/>
</dbReference>
<dbReference type="Gene3D" id="3.30.310.10">
    <property type="entry name" value="TATA-Binding Protein"/>
    <property type="match status" value="1"/>
</dbReference>
<dbReference type="InterPro" id="IPR016024">
    <property type="entry name" value="ARM-type_fold"/>
</dbReference>
<name>A0AAW1THQ6_9CHLO</name>
<feature type="binding site" evidence="8">
    <location>
        <begin position="8"/>
        <end position="9"/>
    </location>
    <ligand>
        <name>a 1,2-diacyl-sn-glycero-3-phospho-(1D-myo-inositol-3,4,5-trisphosphate)</name>
        <dbReference type="ChEBI" id="CHEBI:57836"/>
    </ligand>
</feature>
<dbReference type="SUPFAM" id="SSF48371">
    <property type="entry name" value="ARM repeat"/>
    <property type="match status" value="1"/>
</dbReference>
<evidence type="ECO:0000313" key="12">
    <source>
        <dbReference type="Proteomes" id="UP001485043"/>
    </source>
</evidence>
<dbReference type="Pfam" id="PF02883">
    <property type="entry name" value="Alpha_adaptinC2"/>
    <property type="match status" value="1"/>
</dbReference>
<keyword evidence="5 7" id="KW-0472">Membrane</keyword>
<evidence type="ECO:0000256" key="4">
    <source>
        <dbReference type="ARBA" id="ARBA00022927"/>
    </source>
</evidence>
<keyword evidence="12" id="KW-1185">Reference proteome</keyword>
<dbReference type="InterPro" id="IPR003164">
    <property type="entry name" value="Clathrin_a-adaptin_app_sub_C"/>
</dbReference>
<reference evidence="11 12" key="1">
    <citation type="journal article" date="2024" name="Nat. Commun.">
        <title>Phylogenomics reveals the evolutionary origins of lichenization in chlorophyte algae.</title>
        <authorList>
            <person name="Puginier C."/>
            <person name="Libourel C."/>
            <person name="Otte J."/>
            <person name="Skaloud P."/>
            <person name="Haon M."/>
            <person name="Grisel S."/>
            <person name="Petersen M."/>
            <person name="Berrin J.G."/>
            <person name="Delaux P.M."/>
            <person name="Dal Grande F."/>
            <person name="Keller J."/>
        </authorList>
    </citation>
    <scope>NUCLEOTIDE SEQUENCE [LARGE SCALE GENOMIC DNA]</scope>
    <source>
        <strain evidence="11 12">SAG 2523</strain>
    </source>
</reference>
<dbReference type="Gene3D" id="1.25.10.10">
    <property type="entry name" value="Leucine-rich Repeat Variant"/>
    <property type="match status" value="1"/>
</dbReference>
<evidence type="ECO:0000256" key="9">
    <source>
        <dbReference type="SAM" id="MobiDB-lite"/>
    </source>
</evidence>
<feature type="compositionally biased region" description="Low complexity" evidence="9">
    <location>
        <begin position="700"/>
        <end position="712"/>
    </location>
</feature>
<organism evidence="11 12">
    <name type="scientific">Apatococcus fuscideae</name>
    <dbReference type="NCBI Taxonomy" id="2026836"/>
    <lineage>
        <taxon>Eukaryota</taxon>
        <taxon>Viridiplantae</taxon>
        <taxon>Chlorophyta</taxon>
        <taxon>core chlorophytes</taxon>
        <taxon>Trebouxiophyceae</taxon>
        <taxon>Chlorellales</taxon>
        <taxon>Chlorellaceae</taxon>
        <taxon>Apatococcus</taxon>
    </lineage>
</organism>
<comment type="caution">
    <text evidence="11">The sequence shown here is derived from an EMBL/GenBank/DDBJ whole genome shotgun (WGS) entry which is preliminary data.</text>
</comment>
<keyword evidence="3 7" id="KW-0254">Endocytosis</keyword>
<feature type="binding site" evidence="8">
    <location>
        <position position="40"/>
    </location>
    <ligand>
        <name>a 1,2-diacyl-sn-glycero-3-phospho-(1D-myo-inositol-3,4,5-trisphosphate)</name>
        <dbReference type="ChEBI" id="CHEBI:57836"/>
    </ligand>
</feature>
<keyword evidence="4 7" id="KW-0653">Protein transport</keyword>
<feature type="region of interest" description="Disordered" evidence="9">
    <location>
        <begin position="648"/>
        <end position="734"/>
    </location>
</feature>
<evidence type="ECO:0000256" key="6">
    <source>
        <dbReference type="ARBA" id="ARBA00023176"/>
    </source>
</evidence>
<dbReference type="Pfam" id="PF01602">
    <property type="entry name" value="Adaptin_N"/>
    <property type="match status" value="1"/>
</dbReference>
<dbReference type="Pfam" id="PF02296">
    <property type="entry name" value="Alpha_adaptin_C"/>
    <property type="match status" value="1"/>
</dbReference>
<comment type="function">
    <text evidence="7">Subunit of the adaptor protein complex 2 (AP-2). Adaptor protein complexes function in protein transport via transport vesicles in different membrane traffic pathways. Adaptor protein complexes are vesicle coat components and appear to be involved in cargo selection and vesicle formation. AP-2 is involved in clathrin-dependent endocytosis in which cargo proteins are incorporated into vesicles surrounded by clathrin (clathrin-coated vesicles, CCVs) which are destined for fusion with the early endosome.</text>
</comment>
<dbReference type="SUPFAM" id="SSF55711">
    <property type="entry name" value="Subdomain of clathrin and coatomer appendage domain"/>
    <property type="match status" value="1"/>
</dbReference>
<comment type="similarity">
    <text evidence="7">Belongs to the adaptor complexes large subunit family.</text>
</comment>
<feature type="binding site" evidence="8">
    <location>
        <position position="50"/>
    </location>
    <ligand>
        <name>a 1,2-diacyl-sn-glycero-3-phospho-(1D-myo-inositol-3,4,5-trisphosphate)</name>
        <dbReference type="ChEBI" id="CHEBI:57836"/>
    </ligand>
</feature>
<evidence type="ECO:0000256" key="2">
    <source>
        <dbReference type="ARBA" id="ARBA00022448"/>
    </source>
</evidence>
<protein>
    <recommendedName>
        <fullName evidence="7">AP-2 complex subunit alpha</fullName>
    </recommendedName>
</protein>
<dbReference type="GO" id="GO:0030122">
    <property type="term" value="C:AP-2 adaptor complex"/>
    <property type="evidence" value="ECO:0007669"/>
    <property type="project" value="InterPro"/>
</dbReference>
<evidence type="ECO:0000256" key="3">
    <source>
        <dbReference type="ARBA" id="ARBA00022583"/>
    </source>
</evidence>
<dbReference type="Proteomes" id="UP001485043">
    <property type="component" value="Unassembled WGS sequence"/>
</dbReference>
<evidence type="ECO:0000256" key="7">
    <source>
        <dbReference type="PIRNR" id="PIRNR037091"/>
    </source>
</evidence>
<proteinExistence type="inferred from homology"/>
<dbReference type="InterPro" id="IPR011989">
    <property type="entry name" value="ARM-like"/>
</dbReference>
<dbReference type="PANTHER" id="PTHR22780">
    <property type="entry name" value="ADAPTIN, ALPHA/GAMMA/EPSILON"/>
    <property type="match status" value="1"/>
</dbReference>
<dbReference type="GO" id="GO:0006886">
    <property type="term" value="P:intracellular protein transport"/>
    <property type="evidence" value="ECO:0007669"/>
    <property type="project" value="UniProtKB-UniRule"/>
</dbReference>
<comment type="subunit">
    <text evidence="7">Adaptor protein complex 2 (AP-2) is a heterotetramer composed of two large adaptins (alpha-type and beta-type subunits), a medium adaptin (mu-type subunit) and a small adaptin (sigma-type subunit).</text>
</comment>
<feature type="domain" description="Clathrin adaptor alpha/beta/gamma-adaptin appendage Ig-like subdomain" evidence="10">
    <location>
        <begin position="745"/>
        <end position="855"/>
    </location>
</feature>
<keyword evidence="2 7" id="KW-0813">Transport</keyword>
<gene>
    <name evidence="11" type="ORF">WJX84_009617</name>
</gene>
<dbReference type="InterPro" id="IPR017104">
    <property type="entry name" value="AP2_complex_asu"/>
</dbReference>
<evidence type="ECO:0000256" key="5">
    <source>
        <dbReference type="ARBA" id="ARBA00023136"/>
    </source>
</evidence>
<dbReference type="PIRSF" id="PIRSF037091">
    <property type="entry name" value="AP2_complex_alpha"/>
    <property type="match status" value="1"/>
</dbReference>
<dbReference type="AlphaFoldDB" id="A0AAW1THQ6"/>
<dbReference type="InterPro" id="IPR050840">
    <property type="entry name" value="Adaptor_Complx_Large_Subunit"/>
</dbReference>
<dbReference type="InterPro" id="IPR008152">
    <property type="entry name" value="Clathrin_a/b/g-adaptin_app_Ig"/>
</dbReference>
<evidence type="ECO:0000256" key="1">
    <source>
        <dbReference type="ARBA" id="ARBA00004277"/>
    </source>
</evidence>
<dbReference type="InterPro" id="IPR009028">
    <property type="entry name" value="Coatomer/calthrin_app_sub_C"/>
</dbReference>
<dbReference type="Gene3D" id="2.60.40.1230">
    <property type="match status" value="1"/>
</dbReference>
<comment type="subcellular location">
    <subcellularLocation>
        <location evidence="1">Membrane</location>
        <location evidence="1">Coated pit</location>
        <topology evidence="1">Peripheral membrane protein</topology>
        <orientation evidence="1">Cytoplasmic side</orientation>
    </subcellularLocation>
</comment>
<keyword evidence="6 7" id="KW-0168">Coated pit</keyword>
<accession>A0AAW1THQ6</accession>
<dbReference type="GO" id="GO:0035615">
    <property type="term" value="F:clathrin adaptor activity"/>
    <property type="evidence" value="ECO:0007669"/>
    <property type="project" value="InterPro"/>
</dbReference>
<evidence type="ECO:0000259" key="10">
    <source>
        <dbReference type="SMART" id="SM00809"/>
    </source>
</evidence>
<feature type="binding site" evidence="8">
    <location>
        <begin position="54"/>
        <end position="58"/>
    </location>
    <ligand>
        <name>a 1,2-diacyl-sn-glycero-3-phospho-(1D-myo-inositol-3,4,5-trisphosphate)</name>
        <dbReference type="ChEBI" id="CHEBI:57836"/>
    </ligand>
</feature>
<dbReference type="InterPro" id="IPR002553">
    <property type="entry name" value="Clathrin/coatomer_adapt-like_N"/>
</dbReference>
<dbReference type="SMART" id="SM00809">
    <property type="entry name" value="Alpha_adaptinC2"/>
    <property type="match status" value="1"/>
</dbReference>
<evidence type="ECO:0000256" key="8">
    <source>
        <dbReference type="PIRSR" id="PIRSR037091-1"/>
    </source>
</evidence>